<feature type="transmembrane region" description="Helical" evidence="1">
    <location>
        <begin position="60"/>
        <end position="79"/>
    </location>
</feature>
<dbReference type="EMBL" id="JAVRFI010000025">
    <property type="protein sequence ID" value="MDT0452984.1"/>
    <property type="molecule type" value="Genomic_DNA"/>
</dbReference>
<feature type="transmembrane region" description="Helical" evidence="1">
    <location>
        <begin position="33"/>
        <end position="54"/>
    </location>
</feature>
<keyword evidence="1" id="KW-0472">Membrane</keyword>
<gene>
    <name evidence="2" type="ORF">RM609_28400</name>
</gene>
<keyword evidence="3" id="KW-1185">Reference proteome</keyword>
<reference evidence="2" key="1">
    <citation type="submission" date="2024-05" db="EMBL/GenBank/DDBJ databases">
        <title>30 novel species of actinomycetes from the DSMZ collection.</title>
        <authorList>
            <person name="Nouioui I."/>
        </authorList>
    </citation>
    <scope>NUCLEOTIDE SEQUENCE</scope>
    <source>
        <strain evidence="2">DSM 40473</strain>
    </source>
</reference>
<accession>A0ABU2SYI6</accession>
<protein>
    <submittedName>
        <fullName evidence="2">Uncharacterized protein</fullName>
    </submittedName>
</protein>
<evidence type="ECO:0000313" key="2">
    <source>
        <dbReference type="EMBL" id="MDT0452984.1"/>
    </source>
</evidence>
<name>A0ABU2SYI6_9ACTN</name>
<dbReference type="Proteomes" id="UP001180531">
    <property type="component" value="Unassembled WGS sequence"/>
</dbReference>
<dbReference type="RefSeq" id="WP_311614445.1">
    <property type="nucleotide sequence ID" value="NZ_JAVRFI010000025.1"/>
</dbReference>
<proteinExistence type="predicted"/>
<organism evidence="2 3">
    <name type="scientific">Streptomyces hesseae</name>
    <dbReference type="NCBI Taxonomy" id="3075519"/>
    <lineage>
        <taxon>Bacteria</taxon>
        <taxon>Bacillati</taxon>
        <taxon>Actinomycetota</taxon>
        <taxon>Actinomycetes</taxon>
        <taxon>Kitasatosporales</taxon>
        <taxon>Streptomycetaceae</taxon>
        <taxon>Streptomyces</taxon>
    </lineage>
</organism>
<comment type="caution">
    <text evidence="2">The sequence shown here is derived from an EMBL/GenBank/DDBJ whole genome shotgun (WGS) entry which is preliminary data.</text>
</comment>
<evidence type="ECO:0000313" key="3">
    <source>
        <dbReference type="Proteomes" id="UP001180531"/>
    </source>
</evidence>
<keyword evidence="1" id="KW-1133">Transmembrane helix</keyword>
<sequence>MINKENRLNSPKGEGLVKGSTAGIGEMLGKMLLGWRSLFLGCAGTAAGFIGAFTNSGLTTRAALLAIGVASFALAWVTLRHMKGQRNARNGPER</sequence>
<evidence type="ECO:0000256" key="1">
    <source>
        <dbReference type="SAM" id="Phobius"/>
    </source>
</evidence>
<keyword evidence="1" id="KW-0812">Transmembrane</keyword>